<evidence type="ECO:0000256" key="1">
    <source>
        <dbReference type="ARBA" id="ARBA00004138"/>
    </source>
</evidence>
<dbReference type="GO" id="GO:1902176">
    <property type="term" value="P:negative regulation of oxidative stress-induced intrinsic apoptotic signaling pathway"/>
    <property type="evidence" value="ECO:0007669"/>
    <property type="project" value="TreeGrafter"/>
</dbReference>
<evidence type="ECO:0000256" key="9">
    <source>
        <dbReference type="RuleBase" id="RU004011"/>
    </source>
</evidence>
<evidence type="ECO:0000256" key="5">
    <source>
        <dbReference type="ARBA" id="ARBA00023273"/>
    </source>
</evidence>
<organism evidence="11">
    <name type="scientific">Timema cristinae</name>
    <name type="common">Walking stick</name>
    <dbReference type="NCBI Taxonomy" id="61476"/>
    <lineage>
        <taxon>Eukaryota</taxon>
        <taxon>Metazoa</taxon>
        <taxon>Ecdysozoa</taxon>
        <taxon>Arthropoda</taxon>
        <taxon>Hexapoda</taxon>
        <taxon>Insecta</taxon>
        <taxon>Pterygota</taxon>
        <taxon>Neoptera</taxon>
        <taxon>Polyneoptera</taxon>
        <taxon>Phasmatodea</taxon>
        <taxon>Timematodea</taxon>
        <taxon>Timematoidea</taxon>
        <taxon>Timematidae</taxon>
        <taxon>Timema</taxon>
    </lineage>
</organism>
<proteinExistence type="inferred from homology"/>
<dbReference type="InterPro" id="IPR007858">
    <property type="entry name" value="Dpy-30_motif"/>
</dbReference>
<dbReference type="AlphaFoldDB" id="A0A7R9DAK6"/>
<evidence type="ECO:0000256" key="7">
    <source>
        <dbReference type="ARBA" id="ARBA00080200"/>
    </source>
</evidence>
<evidence type="ECO:0000256" key="6">
    <source>
        <dbReference type="ARBA" id="ARBA00072632"/>
    </source>
</evidence>
<evidence type="ECO:0000313" key="11">
    <source>
        <dbReference type="EMBL" id="CAD7411209.1"/>
    </source>
</evidence>
<dbReference type="PANTHER" id="PTHR46161:SF1">
    <property type="entry name" value="NUCLEOSIDE DIPHOSPHATE KINASE HOMOLOG 5"/>
    <property type="match status" value="1"/>
</dbReference>
<dbReference type="FunFam" id="1.20.890.10:FF:000008">
    <property type="entry name" value="Nucleoside diphosphate kinase homolog 5"/>
    <property type="match status" value="1"/>
</dbReference>
<dbReference type="GO" id="GO:0004550">
    <property type="term" value="F:nucleoside diphosphate kinase activity"/>
    <property type="evidence" value="ECO:0007669"/>
    <property type="project" value="InterPro"/>
</dbReference>
<gene>
    <name evidence="11" type="ORF">TCEB3V08_LOCUS10847</name>
</gene>
<dbReference type="GO" id="GO:0016787">
    <property type="term" value="F:hydrolase activity"/>
    <property type="evidence" value="ECO:0007669"/>
    <property type="project" value="UniProtKB-KW"/>
</dbReference>
<accession>A0A7R9DAK6</accession>
<dbReference type="InterPro" id="IPR001564">
    <property type="entry name" value="Nucleoside_diP_kinase"/>
</dbReference>
<reference evidence="11" key="1">
    <citation type="submission" date="2020-11" db="EMBL/GenBank/DDBJ databases">
        <authorList>
            <person name="Tran Van P."/>
        </authorList>
    </citation>
    <scope>NUCLEOTIDE SEQUENCE</scope>
</reference>
<dbReference type="GO" id="GO:0005929">
    <property type="term" value="C:cilium"/>
    <property type="evidence" value="ECO:0007669"/>
    <property type="project" value="UniProtKB-SubCell"/>
</dbReference>
<comment type="similarity">
    <text evidence="2 8 9">Belongs to the NDK family.</text>
</comment>
<dbReference type="Pfam" id="PF05186">
    <property type="entry name" value="Dpy-30"/>
    <property type="match status" value="1"/>
</dbReference>
<dbReference type="PANTHER" id="PTHR46161">
    <property type="entry name" value="NUCLEOSIDE DIPHOSPHATE KINASE"/>
    <property type="match status" value="1"/>
</dbReference>
<dbReference type="PROSITE" id="PS51374">
    <property type="entry name" value="NDPK_LIKE"/>
    <property type="match status" value="1"/>
</dbReference>
<evidence type="ECO:0000256" key="4">
    <source>
        <dbReference type="ARBA" id="ARBA00022801"/>
    </source>
</evidence>
<evidence type="ECO:0000256" key="2">
    <source>
        <dbReference type="ARBA" id="ARBA00008142"/>
    </source>
</evidence>
<dbReference type="GO" id="GO:0006228">
    <property type="term" value="P:UTP biosynthetic process"/>
    <property type="evidence" value="ECO:0007669"/>
    <property type="project" value="InterPro"/>
</dbReference>
<dbReference type="Gene3D" id="3.30.70.141">
    <property type="entry name" value="Nucleoside diphosphate kinase-like domain"/>
    <property type="match status" value="1"/>
</dbReference>
<evidence type="ECO:0000259" key="10">
    <source>
        <dbReference type="SMART" id="SM00562"/>
    </source>
</evidence>
<dbReference type="GO" id="GO:0006183">
    <property type="term" value="P:GTP biosynthetic process"/>
    <property type="evidence" value="ECO:0007669"/>
    <property type="project" value="InterPro"/>
</dbReference>
<dbReference type="InterPro" id="IPR034907">
    <property type="entry name" value="NDK-like_dom"/>
</dbReference>
<dbReference type="SUPFAM" id="SSF54919">
    <property type="entry name" value="Nucleoside diphosphate kinase, NDK"/>
    <property type="match status" value="1"/>
</dbReference>
<name>A0A7R9DAK6_TIMCR</name>
<dbReference type="PRINTS" id="PR01243">
    <property type="entry name" value="NUCDPKINASE"/>
</dbReference>
<comment type="caution">
    <text evidence="8">Lacks conserved residue(s) required for the propagation of feature annotation.</text>
</comment>
<dbReference type="EMBL" id="OC322099">
    <property type="protein sequence ID" value="CAD7411209.1"/>
    <property type="molecule type" value="Genomic_DNA"/>
</dbReference>
<evidence type="ECO:0000256" key="3">
    <source>
        <dbReference type="ARBA" id="ARBA00022473"/>
    </source>
</evidence>
<dbReference type="Gene3D" id="1.20.890.10">
    <property type="entry name" value="cAMP-dependent protein kinase regulatory subunit, dimerization-anchoring domain"/>
    <property type="match status" value="1"/>
</dbReference>
<dbReference type="InterPro" id="IPR036850">
    <property type="entry name" value="NDK-like_dom_sf"/>
</dbReference>
<protein>
    <recommendedName>
        <fullName evidence="6">Nucleoside diphosphate kinase homolog 5</fullName>
    </recommendedName>
    <alternativeName>
        <fullName evidence="7">3'-5' exonuclease NME5</fullName>
    </alternativeName>
</protein>
<evidence type="ECO:0000256" key="8">
    <source>
        <dbReference type="PROSITE-ProRule" id="PRU00706"/>
    </source>
</evidence>
<keyword evidence="4" id="KW-0378">Hydrolase</keyword>
<comment type="subcellular location">
    <subcellularLocation>
        <location evidence="1">Cell projection</location>
        <location evidence="1">Cilium</location>
    </subcellularLocation>
</comment>
<sequence>MGKTAPLVEQEQSVTAPPLDLFLLPAPLVEQEQSVTAPPLDLFLLTAPLVEQDAVCDRDEEQGYFGPVTTLSVTETRSKRRGARLLWTCYNAVCDRDEEQGYFGPITALSVTETRSKFQKRHVTLTPEQASEFYQEQEGTPLFPLLVTYMSSGRLVALCLMRQDAVSGWKALMGPANTIEARQYYPFSLRARFGDPNHQHKNALHGSDSAESAVREIHFFFPEMMVEPLLTGTALAEYLATSVNPTLMQGLAQLCKVKPVDPVVWLADWLLMNNPNKPLTDEITALTTT</sequence>
<keyword evidence="5" id="KW-0966">Cell projection</keyword>
<dbReference type="CDD" id="cd22970">
    <property type="entry name" value="DD_NDKH5-like"/>
    <property type="match status" value="1"/>
</dbReference>
<keyword evidence="3" id="KW-0217">Developmental protein</keyword>
<feature type="domain" description="Nucleoside diphosphate kinase-like" evidence="10">
    <location>
        <begin position="108"/>
        <end position="228"/>
    </location>
</feature>
<dbReference type="Pfam" id="PF00334">
    <property type="entry name" value="NDK"/>
    <property type="match status" value="1"/>
</dbReference>
<dbReference type="GO" id="GO:0003341">
    <property type="term" value="P:cilium movement"/>
    <property type="evidence" value="ECO:0007669"/>
    <property type="project" value="TreeGrafter"/>
</dbReference>
<dbReference type="SMART" id="SM00562">
    <property type="entry name" value="NDK"/>
    <property type="match status" value="1"/>
</dbReference>
<dbReference type="GO" id="GO:0006241">
    <property type="term" value="P:CTP biosynthetic process"/>
    <property type="evidence" value="ECO:0007669"/>
    <property type="project" value="InterPro"/>
</dbReference>